<feature type="compositionally biased region" description="Basic and acidic residues" evidence="1">
    <location>
        <begin position="29"/>
        <end position="40"/>
    </location>
</feature>
<dbReference type="PANTHER" id="PTHR35280:SF1">
    <property type="entry name" value="F17L21.9"/>
    <property type="match status" value="1"/>
</dbReference>
<keyword evidence="3" id="KW-1185">Reference proteome</keyword>
<comment type="caution">
    <text evidence="2">The sequence shown here is derived from an EMBL/GenBank/DDBJ whole genome shotgun (WGS) entry which is preliminary data.</text>
</comment>
<evidence type="ECO:0000313" key="2">
    <source>
        <dbReference type="EMBL" id="GJT23256.1"/>
    </source>
</evidence>
<gene>
    <name evidence="2" type="ORF">Tco_0893193</name>
</gene>
<organism evidence="2 3">
    <name type="scientific">Tanacetum coccineum</name>
    <dbReference type="NCBI Taxonomy" id="301880"/>
    <lineage>
        <taxon>Eukaryota</taxon>
        <taxon>Viridiplantae</taxon>
        <taxon>Streptophyta</taxon>
        <taxon>Embryophyta</taxon>
        <taxon>Tracheophyta</taxon>
        <taxon>Spermatophyta</taxon>
        <taxon>Magnoliopsida</taxon>
        <taxon>eudicotyledons</taxon>
        <taxon>Gunneridae</taxon>
        <taxon>Pentapetalae</taxon>
        <taxon>asterids</taxon>
        <taxon>campanulids</taxon>
        <taxon>Asterales</taxon>
        <taxon>Asteraceae</taxon>
        <taxon>Asteroideae</taxon>
        <taxon>Anthemideae</taxon>
        <taxon>Anthemidinae</taxon>
        <taxon>Tanacetum</taxon>
    </lineage>
</organism>
<dbReference type="PANTHER" id="PTHR35280">
    <property type="entry name" value="F17L21.9"/>
    <property type="match status" value="1"/>
</dbReference>
<protein>
    <submittedName>
        <fullName evidence="2">Uncharacterized protein</fullName>
    </submittedName>
</protein>
<dbReference type="Proteomes" id="UP001151760">
    <property type="component" value="Unassembled WGS sequence"/>
</dbReference>
<accession>A0ABQ5C844</accession>
<evidence type="ECO:0000313" key="3">
    <source>
        <dbReference type="Proteomes" id="UP001151760"/>
    </source>
</evidence>
<name>A0ABQ5C844_9ASTR</name>
<reference evidence="2" key="2">
    <citation type="submission" date="2022-01" db="EMBL/GenBank/DDBJ databases">
        <authorList>
            <person name="Yamashiro T."/>
            <person name="Shiraishi A."/>
            <person name="Satake H."/>
            <person name="Nakayama K."/>
        </authorList>
    </citation>
    <scope>NUCLEOTIDE SEQUENCE</scope>
</reference>
<dbReference type="EMBL" id="BQNB010014041">
    <property type="protein sequence ID" value="GJT23256.1"/>
    <property type="molecule type" value="Genomic_DNA"/>
</dbReference>
<reference evidence="2" key="1">
    <citation type="journal article" date="2022" name="Int. J. Mol. Sci.">
        <title>Draft Genome of Tanacetum Coccineum: Genomic Comparison of Closely Related Tanacetum-Family Plants.</title>
        <authorList>
            <person name="Yamashiro T."/>
            <person name="Shiraishi A."/>
            <person name="Nakayama K."/>
            <person name="Satake H."/>
        </authorList>
    </citation>
    <scope>NUCLEOTIDE SEQUENCE</scope>
</reference>
<sequence length="187" mass="20771">MVSPSKVEVIKHALKQVMEEVGPSGDKSSSYDDEKHDHRLLSRLMSQLEKMESEPEELPSPAVSKTESAINGDSTNMNVNEVSKLKEDDDEDNKHKIVKELKKLNRQSFITNCLLSAIMVLTVTWQISQVSIILKVKDGVTRPFRSAGSLFTNIIKRHTPNGNNEDTDSLTTSNLIESSPVHSLGIS</sequence>
<feature type="compositionally biased region" description="Polar residues" evidence="1">
    <location>
        <begin position="63"/>
        <end position="76"/>
    </location>
</feature>
<feature type="region of interest" description="Disordered" evidence="1">
    <location>
        <begin position="18"/>
        <end position="76"/>
    </location>
</feature>
<evidence type="ECO:0000256" key="1">
    <source>
        <dbReference type="SAM" id="MobiDB-lite"/>
    </source>
</evidence>
<proteinExistence type="predicted"/>